<comment type="caution">
    <text evidence="1">The sequence shown here is derived from an EMBL/GenBank/DDBJ whole genome shotgun (WGS) entry which is preliminary data.</text>
</comment>
<evidence type="ECO:0000313" key="1">
    <source>
        <dbReference type="EMBL" id="MCQ8241159.1"/>
    </source>
</evidence>
<accession>A0ABT1VXU1</accession>
<gene>
    <name evidence="1" type="ORF">NFI88_09945</name>
</gene>
<keyword evidence="2" id="KW-1185">Reference proteome</keyword>
<evidence type="ECO:0000313" key="2">
    <source>
        <dbReference type="Proteomes" id="UP001524547"/>
    </source>
</evidence>
<reference evidence="1 2" key="1">
    <citation type="submission" date="2022-06" db="EMBL/GenBank/DDBJ databases">
        <title>Rhizosaccharibacter gen. nov. sp. nov. KSS12, endophytic bacteria isolated from sugarcane.</title>
        <authorList>
            <person name="Pitiwittayakul N."/>
        </authorList>
    </citation>
    <scope>NUCLEOTIDE SEQUENCE [LARGE SCALE GENOMIC DNA]</scope>
    <source>
        <strain evidence="1 2">KSS12</strain>
    </source>
</reference>
<sequence>MSSILTRSWAADVPAPRPDGPADPGVLVPFTAPQLSGVRARRHDAPVEYLLPNLAGGRGTYVAPWPMVAELTGPSLHDIVLAQRLAAQPLLSPAIVREQARLVALEGYAGRAAALEAARGRDSIAADAATLRGGLVSVLLHRAGLDRRGLPADPQTAPVREIARLIGWEPSQLDGVLGGIADAFLSVGTASAPRRMRRLLRLMTEVLPSMEEEQARLSHDHGTDAARPHLPSQLLRRLASDLAQAIAQANSFLSGIDRTLADPGMLIDFFRTDAIAAAAPVAAMDNLLDGWDRVCLSWQHAGTVSERHALIPIMGLYAGGRPQPDGGGKGSYAPPPFLDTGQGGAALISMRSRNEHVRARELALDHDPS</sequence>
<name>A0ABT1VXU1_9PROT</name>
<dbReference type="EMBL" id="JAMZEJ010000005">
    <property type="protein sequence ID" value="MCQ8241159.1"/>
    <property type="molecule type" value="Genomic_DNA"/>
</dbReference>
<proteinExistence type="predicted"/>
<dbReference type="Proteomes" id="UP001524547">
    <property type="component" value="Unassembled WGS sequence"/>
</dbReference>
<organism evidence="1 2">
    <name type="scientific">Rhizosaccharibacter radicis</name>
    <dbReference type="NCBI Taxonomy" id="2782605"/>
    <lineage>
        <taxon>Bacteria</taxon>
        <taxon>Pseudomonadati</taxon>
        <taxon>Pseudomonadota</taxon>
        <taxon>Alphaproteobacteria</taxon>
        <taxon>Acetobacterales</taxon>
        <taxon>Acetobacteraceae</taxon>
        <taxon>Rhizosaccharibacter</taxon>
    </lineage>
</organism>
<protein>
    <submittedName>
        <fullName evidence="1">Uncharacterized protein</fullName>
    </submittedName>
</protein>
<dbReference type="RefSeq" id="WP_422919897.1">
    <property type="nucleotide sequence ID" value="NZ_JAMZEJ010000005.1"/>
</dbReference>